<gene>
    <name evidence="2" type="ORF">HID58_036520</name>
</gene>
<sequence>MEKAELLSSLAQKVNEDNKEQSMETAWKVLQDFMNKDKKNYILRYGLPDINFQLEEFRDLIDVLRSSYEDNHSSWRQPDLHDSPDSSEYSSGSTIMLDKYGDRTQPSLPDTQTEHKEGDVEFLSTCDVLKNIDENMSILGEENIKSISRKLFFILPSDSISITIFTVEASEENPQLFISSISLADVATSPPRRCARISVLYVQSSGAIPSSPIFLNNRPASDIEPFLHSPPIIMVYVLTSGFTSLRGRLQNRSQASSTLLPLHIP</sequence>
<feature type="region of interest" description="Disordered" evidence="1">
    <location>
        <begin position="71"/>
        <end position="94"/>
    </location>
</feature>
<evidence type="ECO:0000256" key="1">
    <source>
        <dbReference type="SAM" id="MobiDB-lite"/>
    </source>
</evidence>
<comment type="caution">
    <text evidence="2">The sequence shown here is derived from an EMBL/GenBank/DDBJ whole genome shotgun (WGS) entry which is preliminary data.</text>
</comment>
<proteinExistence type="predicted"/>
<feature type="compositionally biased region" description="Basic and acidic residues" evidence="1">
    <location>
        <begin position="71"/>
        <end position="84"/>
    </location>
</feature>
<evidence type="ECO:0000313" key="2">
    <source>
        <dbReference type="EMBL" id="KAH0913199.1"/>
    </source>
</evidence>
<accession>A0ABQ8C7Z8</accession>
<name>A0ABQ8C7Z8_BRANA</name>
<keyword evidence="3" id="KW-1185">Reference proteome</keyword>
<dbReference type="EMBL" id="JAGKQM010000009">
    <property type="protein sequence ID" value="KAH0913199.1"/>
    <property type="molecule type" value="Genomic_DNA"/>
</dbReference>
<protein>
    <submittedName>
        <fullName evidence="2">Uncharacterized protein</fullName>
    </submittedName>
</protein>
<reference evidence="2 3" key="1">
    <citation type="submission" date="2021-05" db="EMBL/GenBank/DDBJ databases">
        <title>Genome Assembly of Synthetic Allotetraploid Brassica napus Reveals Homoeologous Exchanges between Subgenomes.</title>
        <authorList>
            <person name="Davis J.T."/>
        </authorList>
    </citation>
    <scope>NUCLEOTIDE SEQUENCE [LARGE SCALE GENOMIC DNA]</scope>
    <source>
        <strain evidence="3">cv. Da-Ae</strain>
        <tissue evidence="2">Seedling</tissue>
    </source>
</reference>
<organism evidence="2 3">
    <name type="scientific">Brassica napus</name>
    <name type="common">Rape</name>
    <dbReference type="NCBI Taxonomy" id="3708"/>
    <lineage>
        <taxon>Eukaryota</taxon>
        <taxon>Viridiplantae</taxon>
        <taxon>Streptophyta</taxon>
        <taxon>Embryophyta</taxon>
        <taxon>Tracheophyta</taxon>
        <taxon>Spermatophyta</taxon>
        <taxon>Magnoliopsida</taxon>
        <taxon>eudicotyledons</taxon>
        <taxon>Gunneridae</taxon>
        <taxon>Pentapetalae</taxon>
        <taxon>rosids</taxon>
        <taxon>malvids</taxon>
        <taxon>Brassicales</taxon>
        <taxon>Brassicaceae</taxon>
        <taxon>Brassiceae</taxon>
        <taxon>Brassica</taxon>
    </lineage>
</organism>
<evidence type="ECO:0000313" key="3">
    <source>
        <dbReference type="Proteomes" id="UP000824890"/>
    </source>
</evidence>
<dbReference type="Proteomes" id="UP000824890">
    <property type="component" value="Unassembled WGS sequence"/>
</dbReference>